<name>A0A0N5CLA3_THECL</name>
<dbReference type="PANTHER" id="PTHR46709">
    <property type="entry name" value="PROTEIN CBG23488-RELATED"/>
    <property type="match status" value="1"/>
</dbReference>
<evidence type="ECO:0000256" key="1">
    <source>
        <dbReference type="ARBA" id="ARBA00004370"/>
    </source>
</evidence>
<feature type="transmembrane region" description="Helical" evidence="5">
    <location>
        <begin position="212"/>
        <end position="233"/>
    </location>
</feature>
<dbReference type="OMA" id="WISGCDI"/>
<evidence type="ECO:0000256" key="4">
    <source>
        <dbReference type="ARBA" id="ARBA00023136"/>
    </source>
</evidence>
<evidence type="ECO:0000313" key="9">
    <source>
        <dbReference type="WBParaSite" id="TCLT_0000088301-mRNA-1"/>
    </source>
</evidence>
<reference evidence="9" key="1">
    <citation type="submission" date="2017-02" db="UniProtKB">
        <authorList>
            <consortium name="WormBaseParasite"/>
        </authorList>
    </citation>
    <scope>IDENTIFICATION</scope>
</reference>
<dbReference type="EMBL" id="UYYF01000083">
    <property type="protein sequence ID" value="VDM96041.1"/>
    <property type="molecule type" value="Genomic_DNA"/>
</dbReference>
<evidence type="ECO:0000256" key="3">
    <source>
        <dbReference type="ARBA" id="ARBA00022989"/>
    </source>
</evidence>
<dbReference type="Proteomes" id="UP000276776">
    <property type="component" value="Unassembled WGS sequence"/>
</dbReference>
<dbReference type="PANTHER" id="PTHR46709:SF8">
    <property type="entry name" value="G-PROTEIN COUPLED RECEPTORS FAMILY 1 PROFILE DOMAIN-CONTAINING PROTEIN"/>
    <property type="match status" value="1"/>
</dbReference>
<feature type="transmembrane region" description="Helical" evidence="5">
    <location>
        <begin position="155"/>
        <end position="172"/>
    </location>
</feature>
<keyword evidence="3 5" id="KW-1133">Transmembrane helix</keyword>
<evidence type="ECO:0000313" key="8">
    <source>
        <dbReference type="Proteomes" id="UP000276776"/>
    </source>
</evidence>
<dbReference type="PROSITE" id="PS50262">
    <property type="entry name" value="G_PROTEIN_RECEP_F1_2"/>
    <property type="match status" value="1"/>
</dbReference>
<evidence type="ECO:0000256" key="2">
    <source>
        <dbReference type="ARBA" id="ARBA00022692"/>
    </source>
</evidence>
<dbReference type="AlphaFoldDB" id="A0A0N5CLA3"/>
<dbReference type="Gene3D" id="1.20.1070.10">
    <property type="entry name" value="Rhodopsin 7-helix transmembrane proteins"/>
    <property type="match status" value="1"/>
</dbReference>
<organism evidence="9">
    <name type="scientific">Thelazia callipaeda</name>
    <name type="common">Oriental eyeworm</name>
    <name type="synonym">Parasitic nematode</name>
    <dbReference type="NCBI Taxonomy" id="103827"/>
    <lineage>
        <taxon>Eukaryota</taxon>
        <taxon>Metazoa</taxon>
        <taxon>Ecdysozoa</taxon>
        <taxon>Nematoda</taxon>
        <taxon>Chromadorea</taxon>
        <taxon>Rhabditida</taxon>
        <taxon>Spirurina</taxon>
        <taxon>Spiruromorpha</taxon>
        <taxon>Thelazioidea</taxon>
        <taxon>Thelaziidae</taxon>
        <taxon>Thelazia</taxon>
    </lineage>
</organism>
<feature type="domain" description="G-protein coupled receptors family 1 profile" evidence="6">
    <location>
        <begin position="42"/>
        <end position="325"/>
    </location>
</feature>
<keyword evidence="2 5" id="KW-0812">Transmembrane</keyword>
<dbReference type="STRING" id="103827.A0A0N5CLA3"/>
<feature type="transmembrane region" description="Helical" evidence="5">
    <location>
        <begin position="309"/>
        <end position="327"/>
    </location>
</feature>
<sequence>MDNETWLLNELECQERPALFLKFKMIFVGIIGTLSALIGFLENILVFYTFISSRVLRHKNLLHLTCLSVCDIFICFSYIEIMSVQVFAEYFRYFPLLQLWHSYLKVAFATSHIAICSASFLIMAAAFERYLQIGTTLKLFIQLIFQFFCRHRGKIVIAAFLLAVLFRGSVYFEIQIYHLENCEGFASIGVRVSELAQNVYYDGIWRFLIRRIATVFLPFFVLSYCNAAIVVSLRRNNRKNTIKMLVILFLSATSSKLRDRVKVATRSLMMVVTCYLCSNIIDVFISAWEYLDSASLMQLEEFYSTATDVSSLLTTLAACLRLPIYLINDKVIRKEVMFI</sequence>
<accession>A0A0N5CLA3</accession>
<feature type="transmembrane region" description="Helical" evidence="5">
    <location>
        <begin position="62"/>
        <end position="81"/>
    </location>
</feature>
<keyword evidence="8" id="KW-1185">Reference proteome</keyword>
<feature type="transmembrane region" description="Helical" evidence="5">
    <location>
        <begin position="102"/>
        <end position="124"/>
    </location>
</feature>
<proteinExistence type="predicted"/>
<dbReference type="OrthoDB" id="5799915at2759"/>
<feature type="transmembrane region" description="Helical" evidence="5">
    <location>
        <begin position="268"/>
        <end position="289"/>
    </location>
</feature>
<gene>
    <name evidence="7" type="ORF">TCLT_LOCUS884</name>
</gene>
<dbReference type="WBParaSite" id="TCLT_0000088301-mRNA-1">
    <property type="protein sequence ID" value="TCLT_0000088301-mRNA-1"/>
    <property type="gene ID" value="TCLT_0000088301"/>
</dbReference>
<evidence type="ECO:0000259" key="6">
    <source>
        <dbReference type="PROSITE" id="PS50262"/>
    </source>
</evidence>
<reference evidence="7 8" key="2">
    <citation type="submission" date="2018-11" db="EMBL/GenBank/DDBJ databases">
        <authorList>
            <consortium name="Pathogen Informatics"/>
        </authorList>
    </citation>
    <scope>NUCLEOTIDE SEQUENCE [LARGE SCALE GENOMIC DNA]</scope>
</reference>
<evidence type="ECO:0000256" key="5">
    <source>
        <dbReference type="SAM" id="Phobius"/>
    </source>
</evidence>
<dbReference type="GO" id="GO:0016020">
    <property type="term" value="C:membrane"/>
    <property type="evidence" value="ECO:0007669"/>
    <property type="project" value="UniProtKB-SubCell"/>
</dbReference>
<feature type="transmembrane region" description="Helical" evidence="5">
    <location>
        <begin position="26"/>
        <end position="50"/>
    </location>
</feature>
<protein>
    <submittedName>
        <fullName evidence="9">G_PROTEIN_RECEP_F1_2 domain-containing protein</fullName>
    </submittedName>
</protein>
<dbReference type="InterPro" id="IPR017452">
    <property type="entry name" value="GPCR_Rhodpsn_7TM"/>
</dbReference>
<dbReference type="SUPFAM" id="SSF81321">
    <property type="entry name" value="Family A G protein-coupled receptor-like"/>
    <property type="match status" value="1"/>
</dbReference>
<comment type="subcellular location">
    <subcellularLocation>
        <location evidence="1">Membrane</location>
    </subcellularLocation>
</comment>
<dbReference type="CDD" id="cd14978">
    <property type="entry name" value="7tmA_FMRFamide_R-like"/>
    <property type="match status" value="1"/>
</dbReference>
<keyword evidence="4 5" id="KW-0472">Membrane</keyword>
<evidence type="ECO:0000313" key="7">
    <source>
        <dbReference type="EMBL" id="VDM96041.1"/>
    </source>
</evidence>